<feature type="transmembrane region" description="Helical" evidence="6">
    <location>
        <begin position="54"/>
        <end position="74"/>
    </location>
</feature>
<feature type="transmembrane region" description="Helical" evidence="6">
    <location>
        <begin position="112"/>
        <end position="131"/>
    </location>
</feature>
<keyword evidence="3 6" id="KW-0812">Transmembrane</keyword>
<dbReference type="Proteomes" id="UP000036168">
    <property type="component" value="Unassembled WGS sequence"/>
</dbReference>
<dbReference type="STRING" id="1664069.BGLY_1227"/>
<reference evidence="8" key="2">
    <citation type="submission" date="2015-10" db="EMBL/GenBank/DDBJ databases">
        <authorList>
            <person name="Gilbert D.G."/>
        </authorList>
    </citation>
    <scope>NUCLEOTIDE SEQUENCE</scope>
    <source>
        <strain evidence="8">GO-13</strain>
    </source>
</reference>
<evidence type="ECO:0000256" key="1">
    <source>
        <dbReference type="ARBA" id="ARBA00004651"/>
    </source>
</evidence>
<evidence type="ECO:0000256" key="4">
    <source>
        <dbReference type="ARBA" id="ARBA00022989"/>
    </source>
</evidence>
<keyword evidence="11" id="KW-1185">Reference proteome</keyword>
<comment type="caution">
    <text evidence="8">The sequence shown here is derived from an EMBL/GenBank/DDBJ whole genome shotgun (WGS) entry which is preliminary data.</text>
</comment>
<feature type="transmembrane region" description="Helical" evidence="6">
    <location>
        <begin position="81"/>
        <end position="100"/>
    </location>
</feature>
<evidence type="ECO:0000256" key="3">
    <source>
        <dbReference type="ARBA" id="ARBA00022692"/>
    </source>
</evidence>
<accession>A0A0J6EKW5</accession>
<keyword evidence="5 6" id="KW-0472">Membrane</keyword>
<evidence type="ECO:0000256" key="2">
    <source>
        <dbReference type="ARBA" id="ARBA00022475"/>
    </source>
</evidence>
<keyword evidence="4 6" id="KW-1133">Transmembrane helix</keyword>
<evidence type="ECO:0000313" key="8">
    <source>
        <dbReference type="EMBL" id="KRT93329.1"/>
    </source>
</evidence>
<name>A0A0J6EKW5_9BACI</name>
<protein>
    <submittedName>
        <fullName evidence="9">YitT family protein</fullName>
    </submittedName>
</protein>
<evidence type="ECO:0000313" key="10">
    <source>
        <dbReference type="Proteomes" id="UP000036168"/>
    </source>
</evidence>
<dbReference type="PATRIC" id="fig|1664069.3.peg.3786"/>
<evidence type="ECO:0000256" key="5">
    <source>
        <dbReference type="ARBA" id="ARBA00023136"/>
    </source>
</evidence>
<dbReference type="AlphaFoldDB" id="A0A0J6EKW5"/>
<dbReference type="InterPro" id="IPR015867">
    <property type="entry name" value="N-reg_PII/ATP_PRibTrfase_C"/>
</dbReference>
<dbReference type="Gene3D" id="3.30.70.120">
    <property type="match status" value="1"/>
</dbReference>
<reference evidence="9 11" key="3">
    <citation type="submission" date="2023-03" db="EMBL/GenBank/DDBJ databases">
        <title>Agriculturally important microbes genome sequencing.</title>
        <authorList>
            <person name="Dunlap C."/>
        </authorList>
    </citation>
    <scope>NUCLEOTIDE SEQUENCE [LARGE SCALE GENOMIC DNA]</scope>
    <source>
        <strain evidence="9 11">CBP-3203</strain>
    </source>
</reference>
<dbReference type="PANTHER" id="PTHR33545:SF5">
    <property type="entry name" value="UPF0750 MEMBRANE PROTEIN YITT"/>
    <property type="match status" value="1"/>
</dbReference>
<dbReference type="Pfam" id="PF10035">
    <property type="entry name" value="DUF2179"/>
    <property type="match status" value="1"/>
</dbReference>
<feature type="domain" description="DUF2179" evidence="7">
    <location>
        <begin position="221"/>
        <end position="275"/>
    </location>
</feature>
<dbReference type="RefSeq" id="WP_048354816.1">
    <property type="nucleotide sequence ID" value="NZ_CP023481.1"/>
</dbReference>
<dbReference type="InterPro" id="IPR019264">
    <property type="entry name" value="DUF2179"/>
</dbReference>
<gene>
    <name evidence="8" type="ORF">AB447_219955</name>
    <name evidence="9" type="ORF">P8828_22895</name>
</gene>
<organism evidence="8 10">
    <name type="scientific">Bacillus glycinifermentans</name>
    <dbReference type="NCBI Taxonomy" id="1664069"/>
    <lineage>
        <taxon>Bacteria</taxon>
        <taxon>Bacillati</taxon>
        <taxon>Bacillota</taxon>
        <taxon>Bacilli</taxon>
        <taxon>Bacillales</taxon>
        <taxon>Bacillaceae</taxon>
        <taxon>Bacillus</taxon>
    </lineage>
</organism>
<dbReference type="OrthoDB" id="2417289at2"/>
<dbReference type="GO" id="GO:0005886">
    <property type="term" value="C:plasma membrane"/>
    <property type="evidence" value="ECO:0007669"/>
    <property type="project" value="UniProtKB-SubCell"/>
</dbReference>
<evidence type="ECO:0000313" key="9">
    <source>
        <dbReference type="EMBL" id="MEC0487597.1"/>
    </source>
</evidence>
<dbReference type="CDD" id="cd16380">
    <property type="entry name" value="YitT_C"/>
    <property type="match status" value="1"/>
</dbReference>
<sequence>MVIAEAKKLFIVIIGALLNAIGLNLFLIPADVYASGFTGVAQLLSSALDQYSPIYFSTGTLLFILNIPVGILGWLKVGRSFTIYSVLSVALTTIFLGMLPDEGLSNDILLNAVFGGVISAVGIGLTLKYGASTGGLDIIAMVLAKWKDKPVGTYFFILNGAIILTAGLLQGWEKALYTLVTLYVTTRVIDAIHTRHAKLTVMIVTKKAEEIKEAIYGKMVRGITTVPAKGAFTNEQKEMMIIVITRYELYDLEKIVKEVDPKAFANVVQTTSVLGFFRKD</sequence>
<reference evidence="8 10" key="1">
    <citation type="journal article" date="2015" name="Int. J. Syst. Evol. Microbiol.">
        <title>Bacillus glycinifermentans sp. nov., isolated from fermented soybean paste.</title>
        <authorList>
            <person name="Kim S.J."/>
            <person name="Dunlap C.A."/>
            <person name="Kwon S.W."/>
            <person name="Rooney A.P."/>
        </authorList>
    </citation>
    <scope>NUCLEOTIDE SEQUENCE [LARGE SCALE GENOMIC DNA]</scope>
    <source>
        <strain evidence="8 10">GO-13</strain>
    </source>
</reference>
<dbReference type="PIRSF" id="PIRSF006483">
    <property type="entry name" value="Membrane_protein_YitT"/>
    <property type="match status" value="1"/>
</dbReference>
<accession>A0A0J6EIL6</accession>
<comment type="subcellular location">
    <subcellularLocation>
        <location evidence="1">Cell membrane</location>
        <topology evidence="1">Multi-pass membrane protein</topology>
    </subcellularLocation>
</comment>
<proteinExistence type="predicted"/>
<feature type="transmembrane region" description="Helical" evidence="6">
    <location>
        <begin position="151"/>
        <end position="169"/>
    </location>
</feature>
<evidence type="ECO:0000256" key="6">
    <source>
        <dbReference type="SAM" id="Phobius"/>
    </source>
</evidence>
<dbReference type="Pfam" id="PF02588">
    <property type="entry name" value="YitT_membrane"/>
    <property type="match status" value="1"/>
</dbReference>
<dbReference type="EMBL" id="JARRTL010000034">
    <property type="protein sequence ID" value="MEC0487597.1"/>
    <property type="molecule type" value="Genomic_DNA"/>
</dbReference>
<dbReference type="Proteomes" id="UP001341297">
    <property type="component" value="Unassembled WGS sequence"/>
</dbReference>
<evidence type="ECO:0000313" key="11">
    <source>
        <dbReference type="Proteomes" id="UP001341297"/>
    </source>
</evidence>
<dbReference type="EMBL" id="LECW02000022">
    <property type="protein sequence ID" value="KRT93329.1"/>
    <property type="molecule type" value="Genomic_DNA"/>
</dbReference>
<feature type="transmembrane region" description="Helical" evidence="6">
    <location>
        <begin position="9"/>
        <end position="34"/>
    </location>
</feature>
<evidence type="ECO:0000259" key="7">
    <source>
        <dbReference type="Pfam" id="PF10035"/>
    </source>
</evidence>
<dbReference type="PANTHER" id="PTHR33545">
    <property type="entry name" value="UPF0750 MEMBRANE PROTEIN YITT-RELATED"/>
    <property type="match status" value="1"/>
</dbReference>
<keyword evidence="2" id="KW-1003">Cell membrane</keyword>
<dbReference type="InterPro" id="IPR003740">
    <property type="entry name" value="YitT"/>
</dbReference>
<dbReference type="InterPro" id="IPR051461">
    <property type="entry name" value="UPF0750_membrane"/>
</dbReference>